<dbReference type="AlphaFoldDB" id="A0A1Y5FHG2"/>
<proteinExistence type="predicted"/>
<dbReference type="InterPro" id="IPR029063">
    <property type="entry name" value="SAM-dependent_MTases_sf"/>
</dbReference>
<dbReference type="EMBL" id="MAAO01000004">
    <property type="protein sequence ID" value="OUR98775.1"/>
    <property type="molecule type" value="Genomic_DNA"/>
</dbReference>
<dbReference type="Proteomes" id="UP000196531">
    <property type="component" value="Unassembled WGS sequence"/>
</dbReference>
<dbReference type="SUPFAM" id="SSF53335">
    <property type="entry name" value="S-adenosyl-L-methionine-dependent methyltransferases"/>
    <property type="match status" value="1"/>
</dbReference>
<evidence type="ECO:0008006" key="3">
    <source>
        <dbReference type="Google" id="ProtNLM"/>
    </source>
</evidence>
<dbReference type="Pfam" id="PF13489">
    <property type="entry name" value="Methyltransf_23"/>
    <property type="match status" value="1"/>
</dbReference>
<reference evidence="2" key="1">
    <citation type="journal article" date="2017" name="Proc. Natl. Acad. Sci. U.S.A.">
        <title>Simulation of Deepwater Horizon oil plume reveals substrate specialization within a complex community of hydrocarbon-degraders.</title>
        <authorList>
            <person name="Hu P."/>
            <person name="Dubinsky E.A."/>
            <person name="Probst A.J."/>
            <person name="Wang J."/>
            <person name="Sieber C.M.K."/>
            <person name="Tom L.M."/>
            <person name="Gardinali P."/>
            <person name="Banfield J.F."/>
            <person name="Atlas R.M."/>
            <person name="Andersen G.L."/>
        </authorList>
    </citation>
    <scope>NUCLEOTIDE SEQUENCE [LARGE SCALE GENOMIC DNA]</scope>
</reference>
<evidence type="ECO:0000313" key="1">
    <source>
        <dbReference type="EMBL" id="OUR98775.1"/>
    </source>
</evidence>
<name>A0A1Y5FHG2_9BACT</name>
<dbReference type="Gene3D" id="3.40.50.150">
    <property type="entry name" value="Vaccinia Virus protein VP39"/>
    <property type="match status" value="1"/>
</dbReference>
<comment type="caution">
    <text evidence="1">The sequence shown here is derived from an EMBL/GenBank/DDBJ whole genome shotgun (WGS) entry which is preliminary data.</text>
</comment>
<evidence type="ECO:0000313" key="2">
    <source>
        <dbReference type="Proteomes" id="UP000196531"/>
    </source>
</evidence>
<organism evidence="1 2">
    <name type="scientific">Halobacteriovorax marinus</name>
    <dbReference type="NCBI Taxonomy" id="97084"/>
    <lineage>
        <taxon>Bacteria</taxon>
        <taxon>Pseudomonadati</taxon>
        <taxon>Bdellovibrionota</taxon>
        <taxon>Bacteriovoracia</taxon>
        <taxon>Bacteriovoracales</taxon>
        <taxon>Halobacteriovoraceae</taxon>
        <taxon>Halobacteriovorax</taxon>
    </lineage>
</organism>
<accession>A0A1Y5FHG2</accession>
<sequence>MDLKEVNELSILSERKHWWIRTRFLYIDKLFNFFAKNKKLVVAEYGCGTGQNLWYLKEQSTVTAQISKAIGIDPNLTGDFKTDWSDEKFKLSNNLDEFKKGEADVVLAMDVLEHVDNDEEALKHWVSTMNKDGHILITVPAFQSLWSYHDVFLEHKKRYTKKDLTEVARKAGLKPVYLKYAFGYLFPVVYIVRKLTKGSENSEANQDLKLPNPIINWLMVCIGKIEKVLGGNPLFGTSVIGIFKFDETR</sequence>
<gene>
    <name evidence="1" type="ORF">A9Q84_05015</name>
</gene>
<protein>
    <recommendedName>
        <fullName evidence="3">Methyltransferase</fullName>
    </recommendedName>
</protein>